<reference evidence="2" key="1">
    <citation type="submission" date="2016-03" db="EMBL/GenBank/DDBJ databases">
        <title>Draft genome sequence of Rosellinia necatrix.</title>
        <authorList>
            <person name="Kanematsu S."/>
        </authorList>
    </citation>
    <scope>NUCLEOTIDE SEQUENCE [LARGE SCALE GENOMIC DNA]</scope>
    <source>
        <strain evidence="2">W97</strain>
    </source>
</reference>
<proteinExistence type="predicted"/>
<keyword evidence="3" id="KW-1185">Reference proteome</keyword>
<protein>
    <submittedName>
        <fullName evidence="2">Uncharacterized protein</fullName>
    </submittedName>
</protein>
<keyword evidence="1" id="KW-1133">Transmembrane helix</keyword>
<feature type="transmembrane region" description="Helical" evidence="1">
    <location>
        <begin position="35"/>
        <end position="54"/>
    </location>
</feature>
<keyword evidence="1" id="KW-0812">Transmembrane</keyword>
<sequence>MEKESRAPLRVMIASAVRNCLQVHGVVERVSDSKAVGVVLVVVMGYGLWSAAVVTGRENSKGRNVEVEGGGGWK</sequence>
<accession>A0A1S8A5J9</accession>
<gene>
    <name evidence="2" type="ORF">SAMD00023353_0202450</name>
</gene>
<keyword evidence="1" id="KW-0472">Membrane</keyword>
<organism evidence="2">
    <name type="scientific">Rosellinia necatrix</name>
    <name type="common">White root-rot fungus</name>
    <dbReference type="NCBI Taxonomy" id="77044"/>
    <lineage>
        <taxon>Eukaryota</taxon>
        <taxon>Fungi</taxon>
        <taxon>Dikarya</taxon>
        <taxon>Ascomycota</taxon>
        <taxon>Pezizomycotina</taxon>
        <taxon>Sordariomycetes</taxon>
        <taxon>Xylariomycetidae</taxon>
        <taxon>Xylariales</taxon>
        <taxon>Xylariaceae</taxon>
        <taxon>Rosellinia</taxon>
    </lineage>
</organism>
<dbReference type="Proteomes" id="UP000054516">
    <property type="component" value="Unassembled WGS sequence"/>
</dbReference>
<evidence type="ECO:0000313" key="3">
    <source>
        <dbReference type="Proteomes" id="UP000054516"/>
    </source>
</evidence>
<dbReference type="AlphaFoldDB" id="A0A1S8A5J9"/>
<dbReference type="EMBL" id="DF977447">
    <property type="protein sequence ID" value="GAW25165.1"/>
    <property type="molecule type" value="Genomic_DNA"/>
</dbReference>
<evidence type="ECO:0000256" key="1">
    <source>
        <dbReference type="SAM" id="Phobius"/>
    </source>
</evidence>
<evidence type="ECO:0000313" key="2">
    <source>
        <dbReference type="EMBL" id="GAW25165.1"/>
    </source>
</evidence>
<name>A0A1S8A5J9_ROSNE</name>